<dbReference type="PANTHER" id="PTHR48021:SF1">
    <property type="entry name" value="GH07001P-RELATED"/>
    <property type="match status" value="1"/>
</dbReference>
<evidence type="ECO:0000256" key="2">
    <source>
        <dbReference type="ARBA" id="ARBA00022475"/>
    </source>
</evidence>
<keyword evidence="3 9" id="KW-0812">Transmembrane</keyword>
<keyword evidence="4 9" id="KW-1133">Transmembrane helix</keyword>
<dbReference type="FunFam" id="1.20.1250.20:FF:000055">
    <property type="entry name" value="Facilitated trehalose transporter Tret1-2 homolog"/>
    <property type="match status" value="1"/>
</dbReference>
<dbReference type="InterPro" id="IPR005828">
    <property type="entry name" value="MFS_sugar_transport-like"/>
</dbReference>
<keyword evidence="2" id="KW-1003">Cell membrane</keyword>
<dbReference type="CDD" id="cd17358">
    <property type="entry name" value="MFS_GLUT6_8_Class3_like"/>
    <property type="match status" value="1"/>
</dbReference>
<evidence type="ECO:0000256" key="5">
    <source>
        <dbReference type="ARBA" id="ARBA00023136"/>
    </source>
</evidence>
<feature type="transmembrane region" description="Helical" evidence="9">
    <location>
        <begin position="386"/>
        <end position="412"/>
    </location>
</feature>
<dbReference type="NCBIfam" id="TIGR00879">
    <property type="entry name" value="SP"/>
    <property type="match status" value="1"/>
</dbReference>
<feature type="transmembrane region" description="Helical" evidence="9">
    <location>
        <begin position="187"/>
        <end position="208"/>
    </location>
</feature>
<reference evidence="11" key="1">
    <citation type="submission" date="2013-04" db="EMBL/GenBank/DDBJ databases">
        <authorList>
            <person name="Qu J."/>
            <person name="Murali S.C."/>
            <person name="Bandaranaike D."/>
            <person name="Bellair M."/>
            <person name="Blankenburg K."/>
            <person name="Chao H."/>
            <person name="Dinh H."/>
            <person name="Doddapaneni H."/>
            <person name="Downs B."/>
            <person name="Dugan-Rocha S."/>
            <person name="Elkadiri S."/>
            <person name="Gnanaolivu R.D."/>
            <person name="Hernandez B."/>
            <person name="Javaid M."/>
            <person name="Jayaseelan J.C."/>
            <person name="Lee S."/>
            <person name="Li M."/>
            <person name="Ming W."/>
            <person name="Munidasa M."/>
            <person name="Muniz J."/>
            <person name="Nguyen L."/>
            <person name="Ongeri F."/>
            <person name="Osuji N."/>
            <person name="Pu L.-L."/>
            <person name="Puazo M."/>
            <person name="Qu C."/>
            <person name="Quiroz J."/>
            <person name="Raj R."/>
            <person name="Weissenberger G."/>
            <person name="Xin Y."/>
            <person name="Zou X."/>
            <person name="Han Y."/>
            <person name="Richards S."/>
            <person name="Worley K."/>
            <person name="Muzny D."/>
            <person name="Gibbs R."/>
        </authorList>
    </citation>
    <scope>NUCLEOTIDE SEQUENCE</scope>
    <source>
        <strain evidence="11">Sampled in the wild</strain>
    </source>
</reference>
<feature type="transmembrane region" description="Helical" evidence="9">
    <location>
        <begin position="455"/>
        <end position="474"/>
    </location>
</feature>
<protein>
    <recommendedName>
        <fullName evidence="10">Major facilitator superfamily (MFS) profile domain-containing protein</fullName>
    </recommendedName>
</protein>
<sequence>MLDMEIEEETKLDTSRKPLTIKQKIPQYLAASTATLASICSGCAIGWTSPALDRLRGIVGTYEPLERPLEPDEASWVGSLMAMGAILGPLGGGLLIDRFGRKNTFLFMGGVPAIIGWITILAAHGPGALYAGRFLTGVSTGSASILGPIYIAEMSSASERGALCSMPQLMIALGVMVQYTVGPYVSYHVLAGLNLAFPIVFLVSFFFMPESPYYLLAKNKRDEAEKALIWFRGGGRVKGNKLPTVDVTRELDGIALAIDESGIRESSLIDSFKDVFATRGNRRAFLITEGLMFIQQFSGINVVLFNAETILRGSGDDNAALSPSESTMIVGAVQILASWVETALADRAGRRPLLLLSCLLSSASLITLGVHAYLDVHDHAAAVKLSWLPIASLIVYIIAYIQGLGPLPWAVLGEVFPSTSKSAAGILSGCFCWALGFVVTRTFQPLTLVIGDHGSYWMFAGCCAAGFVFLLVLLPETKCKTLEQIQEELGSK</sequence>
<evidence type="ECO:0000256" key="3">
    <source>
        <dbReference type="ARBA" id="ARBA00022692"/>
    </source>
</evidence>
<dbReference type="PROSITE" id="PS50850">
    <property type="entry name" value="MFS"/>
    <property type="match status" value="1"/>
</dbReference>
<dbReference type="GO" id="GO:0051119">
    <property type="term" value="F:sugar transmembrane transporter activity"/>
    <property type="evidence" value="ECO:0007669"/>
    <property type="project" value="InterPro"/>
</dbReference>
<keyword evidence="8" id="KW-0813">Transport</keyword>
<feature type="transmembrane region" description="Helical" evidence="9">
    <location>
        <begin position="74"/>
        <end position="96"/>
    </location>
</feature>
<dbReference type="InterPro" id="IPR036259">
    <property type="entry name" value="MFS_trans_sf"/>
</dbReference>
<dbReference type="AlphaFoldDB" id="A0A8K0P108"/>
<comment type="subcellular location">
    <subcellularLocation>
        <location evidence="1">Cell membrane</location>
        <topology evidence="1">Multi-pass membrane protein</topology>
    </subcellularLocation>
</comment>
<dbReference type="InterPro" id="IPR005829">
    <property type="entry name" value="Sugar_transporter_CS"/>
</dbReference>
<name>A0A8K0P108_LADFU</name>
<dbReference type="InterPro" id="IPR050549">
    <property type="entry name" value="MFS_Trehalose_Transporter"/>
</dbReference>
<dbReference type="GO" id="GO:0005886">
    <property type="term" value="C:plasma membrane"/>
    <property type="evidence" value="ECO:0007669"/>
    <property type="project" value="UniProtKB-SubCell"/>
</dbReference>
<dbReference type="PRINTS" id="PR00171">
    <property type="entry name" value="SUGRTRNSPORT"/>
</dbReference>
<dbReference type="PANTHER" id="PTHR48021">
    <property type="match status" value="1"/>
</dbReference>
<organism evidence="11 12">
    <name type="scientific">Ladona fulva</name>
    <name type="common">Scarce chaser dragonfly</name>
    <name type="synonym">Libellula fulva</name>
    <dbReference type="NCBI Taxonomy" id="123851"/>
    <lineage>
        <taxon>Eukaryota</taxon>
        <taxon>Metazoa</taxon>
        <taxon>Ecdysozoa</taxon>
        <taxon>Arthropoda</taxon>
        <taxon>Hexapoda</taxon>
        <taxon>Insecta</taxon>
        <taxon>Pterygota</taxon>
        <taxon>Palaeoptera</taxon>
        <taxon>Odonata</taxon>
        <taxon>Epiprocta</taxon>
        <taxon>Anisoptera</taxon>
        <taxon>Libelluloidea</taxon>
        <taxon>Libellulidae</taxon>
        <taxon>Ladona</taxon>
    </lineage>
</organism>
<dbReference type="SUPFAM" id="SSF103473">
    <property type="entry name" value="MFS general substrate transporter"/>
    <property type="match status" value="1"/>
</dbReference>
<evidence type="ECO:0000256" key="9">
    <source>
        <dbReference type="SAM" id="Phobius"/>
    </source>
</evidence>
<dbReference type="InterPro" id="IPR003663">
    <property type="entry name" value="Sugar/inositol_transpt"/>
</dbReference>
<accession>A0A8K0P108</accession>
<dbReference type="PROSITE" id="PS00217">
    <property type="entry name" value="SUGAR_TRANSPORT_2"/>
    <property type="match status" value="1"/>
</dbReference>
<evidence type="ECO:0000313" key="12">
    <source>
        <dbReference type="Proteomes" id="UP000792457"/>
    </source>
</evidence>
<feature type="transmembrane region" description="Helical" evidence="9">
    <location>
        <begin position="163"/>
        <end position="181"/>
    </location>
</feature>
<evidence type="ECO:0000259" key="10">
    <source>
        <dbReference type="PROSITE" id="PS50850"/>
    </source>
</evidence>
<evidence type="ECO:0000256" key="4">
    <source>
        <dbReference type="ARBA" id="ARBA00022989"/>
    </source>
</evidence>
<gene>
    <name evidence="11" type="ORF">J437_LFUL003415</name>
</gene>
<comment type="similarity">
    <text evidence="7">Belongs to the major facilitator superfamily. Sugar transporter (TC 2.A.1.1) family. Trehalose transporter subfamily.</text>
</comment>
<feature type="transmembrane region" description="Helical" evidence="9">
    <location>
        <begin position="25"/>
        <end position="47"/>
    </location>
</feature>
<dbReference type="PROSITE" id="PS00216">
    <property type="entry name" value="SUGAR_TRANSPORT_1"/>
    <property type="match status" value="1"/>
</dbReference>
<evidence type="ECO:0000256" key="8">
    <source>
        <dbReference type="RuleBase" id="RU003346"/>
    </source>
</evidence>
<dbReference type="InterPro" id="IPR020846">
    <property type="entry name" value="MFS_dom"/>
</dbReference>
<dbReference type="EMBL" id="KZ308314">
    <property type="protein sequence ID" value="KAG8227209.1"/>
    <property type="molecule type" value="Genomic_DNA"/>
</dbReference>
<evidence type="ECO:0000313" key="11">
    <source>
        <dbReference type="EMBL" id="KAG8227209.1"/>
    </source>
</evidence>
<keyword evidence="12" id="KW-1185">Reference proteome</keyword>
<evidence type="ECO:0000256" key="6">
    <source>
        <dbReference type="ARBA" id="ARBA00023180"/>
    </source>
</evidence>
<reference evidence="11" key="2">
    <citation type="submission" date="2017-10" db="EMBL/GenBank/DDBJ databases">
        <title>Ladona fulva Genome sequencing and assembly.</title>
        <authorList>
            <person name="Murali S."/>
            <person name="Richards S."/>
            <person name="Bandaranaike D."/>
            <person name="Bellair M."/>
            <person name="Blankenburg K."/>
            <person name="Chao H."/>
            <person name="Dinh H."/>
            <person name="Doddapaneni H."/>
            <person name="Dugan-Rocha S."/>
            <person name="Elkadiri S."/>
            <person name="Gnanaolivu R."/>
            <person name="Hernandez B."/>
            <person name="Skinner E."/>
            <person name="Javaid M."/>
            <person name="Lee S."/>
            <person name="Li M."/>
            <person name="Ming W."/>
            <person name="Munidasa M."/>
            <person name="Muniz J."/>
            <person name="Nguyen L."/>
            <person name="Hughes D."/>
            <person name="Osuji N."/>
            <person name="Pu L.-L."/>
            <person name="Puazo M."/>
            <person name="Qu C."/>
            <person name="Quiroz J."/>
            <person name="Raj R."/>
            <person name="Weissenberger G."/>
            <person name="Xin Y."/>
            <person name="Zou X."/>
            <person name="Han Y."/>
            <person name="Worley K."/>
            <person name="Muzny D."/>
            <person name="Gibbs R."/>
        </authorList>
    </citation>
    <scope>NUCLEOTIDE SEQUENCE</scope>
    <source>
        <strain evidence="11">Sampled in the wild</strain>
    </source>
</reference>
<proteinExistence type="inferred from homology"/>
<dbReference type="Pfam" id="PF00083">
    <property type="entry name" value="Sugar_tr"/>
    <property type="match status" value="1"/>
</dbReference>
<evidence type="ECO:0000256" key="1">
    <source>
        <dbReference type="ARBA" id="ARBA00004651"/>
    </source>
</evidence>
<dbReference type="InterPro" id="IPR044775">
    <property type="entry name" value="MFS_ERD6/Tret1-like"/>
</dbReference>
<feature type="transmembrane region" description="Helical" evidence="9">
    <location>
        <begin position="105"/>
        <end position="124"/>
    </location>
</feature>
<dbReference type="Gene3D" id="1.20.1250.20">
    <property type="entry name" value="MFS general substrate transporter like domains"/>
    <property type="match status" value="1"/>
</dbReference>
<evidence type="ECO:0000256" key="7">
    <source>
        <dbReference type="ARBA" id="ARBA00024348"/>
    </source>
</evidence>
<keyword evidence="5 9" id="KW-0472">Membrane</keyword>
<dbReference type="Proteomes" id="UP000792457">
    <property type="component" value="Unassembled WGS sequence"/>
</dbReference>
<comment type="caution">
    <text evidence="11">The sequence shown here is derived from an EMBL/GenBank/DDBJ whole genome shotgun (WGS) entry which is preliminary data.</text>
</comment>
<feature type="transmembrane region" description="Helical" evidence="9">
    <location>
        <begin position="424"/>
        <end position="443"/>
    </location>
</feature>
<keyword evidence="6" id="KW-0325">Glycoprotein</keyword>
<feature type="domain" description="Major facilitator superfamily (MFS) profile" evidence="10">
    <location>
        <begin position="30"/>
        <end position="478"/>
    </location>
</feature>
<feature type="transmembrane region" description="Helical" evidence="9">
    <location>
        <begin position="130"/>
        <end position="151"/>
    </location>
</feature>
<feature type="transmembrane region" description="Helical" evidence="9">
    <location>
        <begin position="353"/>
        <end position="374"/>
    </location>
</feature>
<dbReference type="OrthoDB" id="4142200at2759"/>